<dbReference type="EMBL" id="CP001736">
    <property type="protein sequence ID" value="ADB29959.1"/>
    <property type="molecule type" value="Genomic_DNA"/>
</dbReference>
<dbReference type="HOGENOM" id="CLU_074354_2_0_11"/>
<dbReference type="Proteomes" id="UP000007967">
    <property type="component" value="Chromosome"/>
</dbReference>
<dbReference type="PIRSF" id="PIRSF036625">
    <property type="entry name" value="GAF_ANTAR"/>
    <property type="match status" value="1"/>
</dbReference>
<dbReference type="Pfam" id="PF13185">
    <property type="entry name" value="GAF_2"/>
    <property type="match status" value="1"/>
</dbReference>
<evidence type="ECO:0000256" key="4">
    <source>
        <dbReference type="ARBA" id="ARBA00023163"/>
    </source>
</evidence>
<reference evidence="7" key="1">
    <citation type="submission" date="2009-09" db="EMBL/GenBank/DDBJ databases">
        <title>The complete genome of Kribbella flavida DSM 17836.</title>
        <authorList>
            <consortium name="US DOE Joint Genome Institute (JGI-PGF)"/>
            <person name="Lucas S."/>
            <person name="Copeland A."/>
            <person name="Lapidus A."/>
            <person name="Glavina del Rio T."/>
            <person name="Dalin E."/>
            <person name="Tice H."/>
            <person name="Bruce D."/>
            <person name="Goodwin L."/>
            <person name="Pitluck S."/>
            <person name="Kyrpides N."/>
            <person name="Mavromatis K."/>
            <person name="Ivanova N."/>
            <person name="Saunders E."/>
            <person name="Brettin T."/>
            <person name="Detter J.C."/>
            <person name="Han C."/>
            <person name="Larimer F."/>
            <person name="Land M."/>
            <person name="Hauser L."/>
            <person name="Markowitz V."/>
            <person name="Cheng J.-F."/>
            <person name="Hugenholtz P."/>
            <person name="Woyke T."/>
            <person name="Wu D."/>
            <person name="Pukall R."/>
            <person name="Klenk H.-P."/>
            <person name="Eisen J.A."/>
        </authorList>
    </citation>
    <scope>NUCLEOTIDE SEQUENCE [LARGE SCALE GENOMIC DNA]</scope>
    <source>
        <strain evidence="7">DSM 17836 / JCM 10339 / NBRC 14399</strain>
    </source>
</reference>
<dbReference type="InterPro" id="IPR029016">
    <property type="entry name" value="GAF-like_dom_sf"/>
</dbReference>
<feature type="domain" description="ANTAR" evidence="5">
    <location>
        <begin position="173"/>
        <end position="234"/>
    </location>
</feature>
<dbReference type="Gene3D" id="1.10.10.10">
    <property type="entry name" value="Winged helix-like DNA-binding domain superfamily/Winged helix DNA-binding domain"/>
    <property type="match status" value="1"/>
</dbReference>
<organism evidence="6 7">
    <name type="scientific">Kribbella flavida (strain DSM 17836 / JCM 10339 / NBRC 14399)</name>
    <dbReference type="NCBI Taxonomy" id="479435"/>
    <lineage>
        <taxon>Bacteria</taxon>
        <taxon>Bacillati</taxon>
        <taxon>Actinomycetota</taxon>
        <taxon>Actinomycetes</taxon>
        <taxon>Propionibacteriales</taxon>
        <taxon>Kribbellaceae</taxon>
        <taxon>Kribbella</taxon>
    </lineage>
</organism>
<evidence type="ECO:0000313" key="6">
    <source>
        <dbReference type="EMBL" id="ADB29959.1"/>
    </source>
</evidence>
<dbReference type="InterPro" id="IPR012074">
    <property type="entry name" value="GAF_ANTAR"/>
</dbReference>
<keyword evidence="1" id="KW-0808">Transferase</keyword>
<keyword evidence="7" id="KW-1185">Reference proteome</keyword>
<evidence type="ECO:0000313" key="7">
    <source>
        <dbReference type="Proteomes" id="UP000007967"/>
    </source>
</evidence>
<dbReference type="InterPro" id="IPR005561">
    <property type="entry name" value="ANTAR"/>
</dbReference>
<dbReference type="KEGG" id="kfl:Kfla_0854"/>
<dbReference type="AlphaFoldDB" id="D2PZW1"/>
<dbReference type="GO" id="GO:0016301">
    <property type="term" value="F:kinase activity"/>
    <property type="evidence" value="ECO:0007669"/>
    <property type="project" value="UniProtKB-KW"/>
</dbReference>
<dbReference type="eggNOG" id="COG3707">
    <property type="taxonomic scope" value="Bacteria"/>
</dbReference>
<keyword evidence="3" id="KW-0805">Transcription regulation</keyword>
<dbReference type="GO" id="GO:0003723">
    <property type="term" value="F:RNA binding"/>
    <property type="evidence" value="ECO:0007669"/>
    <property type="project" value="InterPro"/>
</dbReference>
<proteinExistence type="predicted"/>
<sequence length="240" mass="26203">MHSGETTLPAIGRSGRVNDEFAQELARMALVLHEQPDVEQTSERFLEYVLARIGTVHASLLLAHRGGRLESAAATDALVEEADRVQVETGEGPSSSVVEDEKSVVSGSIATDPRWPRWSAGVAEVGLSSVLSVRLRTPTSTVGVLNLYDPQPDRFTQSDDVIAQVFADHAAVAVANARSESTLWQAIDARKLIGQAQGILMERFDLTDEQAFAVLRRYSQDNNVKLRDVAQRLIATRKLS</sequence>
<dbReference type="SMART" id="SM01012">
    <property type="entry name" value="ANTAR"/>
    <property type="match status" value="1"/>
</dbReference>
<protein>
    <recommendedName>
        <fullName evidence="5">ANTAR domain-containing protein</fullName>
    </recommendedName>
</protein>
<evidence type="ECO:0000259" key="5">
    <source>
        <dbReference type="PROSITE" id="PS50921"/>
    </source>
</evidence>
<dbReference type="Pfam" id="PF03861">
    <property type="entry name" value="ANTAR"/>
    <property type="match status" value="1"/>
</dbReference>
<dbReference type="SUPFAM" id="SSF52172">
    <property type="entry name" value="CheY-like"/>
    <property type="match status" value="1"/>
</dbReference>
<dbReference type="OrthoDB" id="7466251at2"/>
<keyword evidence="2" id="KW-0418">Kinase</keyword>
<gene>
    <name evidence="6" type="ordered locus">Kfla_0854</name>
</gene>
<accession>D2PZW1</accession>
<dbReference type="PROSITE" id="PS50921">
    <property type="entry name" value="ANTAR"/>
    <property type="match status" value="1"/>
</dbReference>
<dbReference type="eggNOG" id="COG2203">
    <property type="taxonomic scope" value="Bacteria"/>
</dbReference>
<reference evidence="6 7" key="2">
    <citation type="journal article" date="2010" name="Stand. Genomic Sci.">
        <title>Complete genome sequence of Kribbella flavida type strain (IFO 14399).</title>
        <authorList>
            <person name="Pukall R."/>
            <person name="Lapidus A."/>
            <person name="Glavina Del Rio T."/>
            <person name="Copeland A."/>
            <person name="Tice H."/>
            <person name="Cheng J.-F."/>
            <person name="Lucas S."/>
            <person name="Chen F."/>
            <person name="Nolan M."/>
            <person name="LaButti K."/>
            <person name="Pati A."/>
            <person name="Ivanova N."/>
            <person name="Mavrommatis K."/>
            <person name="Mikhailova N."/>
            <person name="Pitluck S."/>
            <person name="Bruce D."/>
            <person name="Goodwin L."/>
            <person name="Land M."/>
            <person name="Hauser L."/>
            <person name="Chang Y.-J."/>
            <person name="Jeffries C.D."/>
            <person name="Chen A."/>
            <person name="Palaniappan K."/>
            <person name="Chain P."/>
            <person name="Rohde M."/>
            <person name="Goeker M."/>
            <person name="Bristow J."/>
            <person name="Eisen J.A."/>
            <person name="Markowitz V."/>
            <person name="Hugenholtz P."/>
            <person name="Kyrpides N.C."/>
            <person name="Klenk H.-P."/>
            <person name="Brettin T."/>
        </authorList>
    </citation>
    <scope>NUCLEOTIDE SEQUENCE [LARGE SCALE GENOMIC DNA]</scope>
    <source>
        <strain evidence="7">DSM 17836 / JCM 10339 / NBRC 14399</strain>
    </source>
</reference>
<dbReference type="InterPro" id="IPR003018">
    <property type="entry name" value="GAF"/>
</dbReference>
<dbReference type="SMART" id="SM00065">
    <property type="entry name" value="GAF"/>
    <property type="match status" value="1"/>
</dbReference>
<dbReference type="InterPro" id="IPR036388">
    <property type="entry name" value="WH-like_DNA-bd_sf"/>
</dbReference>
<dbReference type="SUPFAM" id="SSF55781">
    <property type="entry name" value="GAF domain-like"/>
    <property type="match status" value="1"/>
</dbReference>
<name>D2PZW1_KRIFD</name>
<dbReference type="InterPro" id="IPR011006">
    <property type="entry name" value="CheY-like_superfamily"/>
</dbReference>
<evidence type="ECO:0000256" key="1">
    <source>
        <dbReference type="ARBA" id="ARBA00022679"/>
    </source>
</evidence>
<evidence type="ECO:0000256" key="2">
    <source>
        <dbReference type="ARBA" id="ARBA00022777"/>
    </source>
</evidence>
<dbReference type="Gene3D" id="3.30.450.40">
    <property type="match status" value="1"/>
</dbReference>
<keyword evidence="4" id="KW-0804">Transcription</keyword>
<dbReference type="STRING" id="479435.Kfla_0854"/>
<evidence type="ECO:0000256" key="3">
    <source>
        <dbReference type="ARBA" id="ARBA00023015"/>
    </source>
</evidence>